<name>A0A383UYH5_BLUHO</name>
<dbReference type="InterPro" id="IPR007218">
    <property type="entry name" value="DNA_pol_delta_4"/>
</dbReference>
<dbReference type="PANTHER" id="PTHR14303:SF0">
    <property type="entry name" value="DNA POLYMERASE DELTA SUBUNIT 4"/>
    <property type="match status" value="1"/>
</dbReference>
<dbReference type="EMBL" id="UNSH01000081">
    <property type="protein sequence ID" value="SZF05391.1"/>
    <property type="molecule type" value="Genomic_DNA"/>
</dbReference>
<evidence type="ECO:0000313" key="3">
    <source>
        <dbReference type="Proteomes" id="UP000275772"/>
    </source>
</evidence>
<dbReference type="PANTHER" id="PTHR14303">
    <property type="entry name" value="DNA POLYMERASE DELTA SUBUNIT 4"/>
    <property type="match status" value="1"/>
</dbReference>
<sequence length="180" mass="20114">MPPATRNQYTRVRNSIAQGHKPIHFGGSKITKPRALVQKNEKSALPARSITQPERKIASCKPTNAQQNVSKPPRTFTPIEQHAHNIPDSQIKEYWRLQEQTRIAPSAHQADMGTDLKILRLFDTSSQYGPCIGISRSARWLRANRLGLSPPIEVLAVLLKGADTKGARIERAHVDELMIS</sequence>
<evidence type="ECO:0000256" key="1">
    <source>
        <dbReference type="SAM" id="MobiDB-lite"/>
    </source>
</evidence>
<dbReference type="GO" id="GO:0003887">
    <property type="term" value="F:DNA-directed DNA polymerase activity"/>
    <property type="evidence" value="ECO:0007669"/>
    <property type="project" value="TreeGrafter"/>
</dbReference>
<dbReference type="GO" id="GO:0043625">
    <property type="term" value="C:delta DNA polymerase complex"/>
    <property type="evidence" value="ECO:0007669"/>
    <property type="project" value="TreeGrafter"/>
</dbReference>
<dbReference type="GO" id="GO:0006261">
    <property type="term" value="P:DNA-templated DNA replication"/>
    <property type="evidence" value="ECO:0007669"/>
    <property type="project" value="TreeGrafter"/>
</dbReference>
<organism evidence="2 3">
    <name type="scientific">Blumeria hordei</name>
    <name type="common">Barley powdery mildew</name>
    <name type="synonym">Blumeria graminis f. sp. hordei</name>
    <dbReference type="NCBI Taxonomy" id="2867405"/>
    <lineage>
        <taxon>Eukaryota</taxon>
        <taxon>Fungi</taxon>
        <taxon>Dikarya</taxon>
        <taxon>Ascomycota</taxon>
        <taxon>Pezizomycotina</taxon>
        <taxon>Leotiomycetes</taxon>
        <taxon>Erysiphales</taxon>
        <taxon>Erysiphaceae</taxon>
        <taxon>Blumeria</taxon>
    </lineage>
</organism>
<evidence type="ECO:0008006" key="4">
    <source>
        <dbReference type="Google" id="ProtNLM"/>
    </source>
</evidence>
<dbReference type="Pfam" id="PF04081">
    <property type="entry name" value="DNA_pol_delta_4"/>
    <property type="match status" value="1"/>
</dbReference>
<dbReference type="Proteomes" id="UP000275772">
    <property type="component" value="Unassembled WGS sequence"/>
</dbReference>
<feature type="compositionally biased region" description="Polar residues" evidence="1">
    <location>
        <begin position="61"/>
        <end position="70"/>
    </location>
</feature>
<evidence type="ECO:0000313" key="2">
    <source>
        <dbReference type="EMBL" id="SZF05391.1"/>
    </source>
</evidence>
<accession>A0A383UYH5</accession>
<proteinExistence type="predicted"/>
<gene>
    <name evidence="2" type="ORF">BLGHR1_16194</name>
</gene>
<protein>
    <recommendedName>
        <fullName evidence="4">DNA polymerase delta subunit 4</fullName>
    </recommendedName>
</protein>
<dbReference type="VEuPathDB" id="FungiDB:BLGHR1_16194"/>
<dbReference type="AlphaFoldDB" id="A0A383UYH5"/>
<dbReference type="GO" id="GO:0000731">
    <property type="term" value="P:DNA synthesis involved in DNA repair"/>
    <property type="evidence" value="ECO:0007669"/>
    <property type="project" value="InterPro"/>
</dbReference>
<feature type="region of interest" description="Disordered" evidence="1">
    <location>
        <begin position="42"/>
        <end position="72"/>
    </location>
</feature>
<reference evidence="2 3" key="1">
    <citation type="submission" date="2017-11" db="EMBL/GenBank/DDBJ databases">
        <authorList>
            <person name="Kracher B."/>
        </authorList>
    </citation>
    <scope>NUCLEOTIDE SEQUENCE [LARGE SCALE GENOMIC DNA]</scope>
    <source>
        <strain evidence="2 3">RACE1</strain>
    </source>
</reference>